<evidence type="ECO:0000256" key="6">
    <source>
        <dbReference type="ARBA" id="ARBA00023136"/>
    </source>
</evidence>
<evidence type="ECO:0000313" key="9">
    <source>
        <dbReference type="EMBL" id="PXY43598.1"/>
    </source>
</evidence>
<evidence type="ECO:0000256" key="1">
    <source>
        <dbReference type="ARBA" id="ARBA00004651"/>
    </source>
</evidence>
<proteinExistence type="inferred from homology"/>
<accession>A0A2V4BX54</accession>
<dbReference type="EMBL" id="QJHL01000005">
    <property type="protein sequence ID" value="PXY43598.1"/>
    <property type="molecule type" value="Genomic_DNA"/>
</dbReference>
<feature type="transmembrane region" description="Helical" evidence="8">
    <location>
        <begin position="255"/>
        <end position="280"/>
    </location>
</feature>
<feature type="transmembrane region" description="Helical" evidence="8">
    <location>
        <begin position="217"/>
        <end position="235"/>
    </location>
</feature>
<dbReference type="AlphaFoldDB" id="A0A2V4BX54"/>
<evidence type="ECO:0008006" key="11">
    <source>
        <dbReference type="Google" id="ProtNLM"/>
    </source>
</evidence>
<dbReference type="PANTHER" id="PTHR30354">
    <property type="entry name" value="GNT FAMILY GLUCONATE TRANSPORTER"/>
    <property type="match status" value="1"/>
</dbReference>
<keyword evidence="10" id="KW-1185">Reference proteome</keyword>
<feature type="transmembrane region" description="Helical" evidence="8">
    <location>
        <begin position="421"/>
        <end position="438"/>
    </location>
</feature>
<evidence type="ECO:0000256" key="7">
    <source>
        <dbReference type="ARBA" id="ARBA00049663"/>
    </source>
</evidence>
<protein>
    <recommendedName>
        <fullName evidence="11">Gluconate permease</fullName>
    </recommendedName>
</protein>
<feature type="transmembrane region" description="Helical" evidence="8">
    <location>
        <begin position="292"/>
        <end position="317"/>
    </location>
</feature>
<organism evidence="9 10">
    <name type="scientific">Flavobacterium hydrophilum</name>
    <dbReference type="NCBI Taxonomy" id="2211445"/>
    <lineage>
        <taxon>Bacteria</taxon>
        <taxon>Pseudomonadati</taxon>
        <taxon>Bacteroidota</taxon>
        <taxon>Flavobacteriia</taxon>
        <taxon>Flavobacteriales</taxon>
        <taxon>Flavobacteriaceae</taxon>
        <taxon>Flavobacterium</taxon>
    </lineage>
</organism>
<dbReference type="NCBIfam" id="TIGR00791">
    <property type="entry name" value="gntP"/>
    <property type="match status" value="1"/>
</dbReference>
<name>A0A2V4BX54_9FLAO</name>
<keyword evidence="5 8" id="KW-1133">Transmembrane helix</keyword>
<evidence type="ECO:0000313" key="10">
    <source>
        <dbReference type="Proteomes" id="UP000247681"/>
    </source>
</evidence>
<dbReference type="OrthoDB" id="9787129at2"/>
<dbReference type="GO" id="GO:0005886">
    <property type="term" value="C:plasma membrane"/>
    <property type="evidence" value="ECO:0007669"/>
    <property type="project" value="UniProtKB-SubCell"/>
</dbReference>
<dbReference type="PANTHER" id="PTHR30354:SF22">
    <property type="entry name" value="HIGH-AFFINITY GLUCONATE TRANSPORTER"/>
    <property type="match status" value="1"/>
</dbReference>
<keyword evidence="2" id="KW-0813">Transport</keyword>
<dbReference type="PIRSF" id="PIRSF002746">
    <property type="entry name" value="Gluconate_transporter"/>
    <property type="match status" value="1"/>
</dbReference>
<dbReference type="Pfam" id="PF02447">
    <property type="entry name" value="GntP_permease"/>
    <property type="match status" value="1"/>
</dbReference>
<evidence type="ECO:0000256" key="5">
    <source>
        <dbReference type="ARBA" id="ARBA00022989"/>
    </source>
</evidence>
<comment type="subcellular location">
    <subcellularLocation>
        <location evidence="1">Cell membrane</location>
        <topology evidence="1">Multi-pass membrane protein</topology>
    </subcellularLocation>
</comment>
<evidence type="ECO:0000256" key="3">
    <source>
        <dbReference type="ARBA" id="ARBA00022475"/>
    </source>
</evidence>
<keyword evidence="3" id="KW-1003">Cell membrane</keyword>
<dbReference type="InterPro" id="IPR003474">
    <property type="entry name" value="Glcn_transporter"/>
</dbReference>
<feature type="transmembrane region" description="Helical" evidence="8">
    <location>
        <begin position="58"/>
        <end position="76"/>
    </location>
</feature>
<keyword evidence="6 8" id="KW-0472">Membrane</keyword>
<feature type="transmembrane region" description="Helical" evidence="8">
    <location>
        <begin position="378"/>
        <end position="401"/>
    </location>
</feature>
<gene>
    <name evidence="9" type="ORF">DMB68_18605</name>
</gene>
<dbReference type="Proteomes" id="UP000247681">
    <property type="component" value="Unassembled WGS sequence"/>
</dbReference>
<dbReference type="RefSeq" id="WP_110348141.1">
    <property type="nucleotide sequence ID" value="NZ_QJHL01000005.1"/>
</dbReference>
<feature type="transmembrane region" description="Helical" evidence="8">
    <location>
        <begin position="337"/>
        <end position="366"/>
    </location>
</feature>
<feature type="transmembrane region" description="Helical" evidence="8">
    <location>
        <begin position="96"/>
        <end position="129"/>
    </location>
</feature>
<feature type="transmembrane region" description="Helical" evidence="8">
    <location>
        <begin position="6"/>
        <end position="37"/>
    </location>
</feature>
<dbReference type="GO" id="GO:0015128">
    <property type="term" value="F:gluconate transmembrane transporter activity"/>
    <property type="evidence" value="ECO:0007669"/>
    <property type="project" value="InterPro"/>
</dbReference>
<reference evidence="9 10" key="1">
    <citation type="submission" date="2018-05" db="EMBL/GenBank/DDBJ databases">
        <title>Flavobacterium sp. strain IMCC34758, incomplete genome.</title>
        <authorList>
            <person name="Joung Y."/>
        </authorList>
    </citation>
    <scope>NUCLEOTIDE SEQUENCE [LARGE SCALE GENOMIC DNA]</scope>
    <source>
        <strain evidence="9 10">IMCC34758</strain>
    </source>
</reference>
<comment type="similarity">
    <text evidence="7">Belongs to the GntP permease family.</text>
</comment>
<feature type="transmembrane region" description="Helical" evidence="8">
    <location>
        <begin position="174"/>
        <end position="197"/>
    </location>
</feature>
<evidence type="ECO:0000256" key="8">
    <source>
        <dbReference type="SAM" id="Phobius"/>
    </source>
</evidence>
<evidence type="ECO:0000256" key="2">
    <source>
        <dbReference type="ARBA" id="ARBA00022448"/>
    </source>
</evidence>
<evidence type="ECO:0000256" key="4">
    <source>
        <dbReference type="ARBA" id="ARBA00022692"/>
    </source>
</evidence>
<sequence>MSLLILIASIFLLLILISGVKLNAFIALVISAFFVGIAKEMPFTDLINSIQQGVGSTLGSLILIIAFGVVLGNLLSDSGAAQRISSVMIRSFGFRHIKWAMVITGFSVGISMFYNAGFIILIPMVFAVAKSTKQPIIYLGIAMASALSITHGFLPPHPGPTAIAIIFKANIGKTLLYGLLVALPALFTAGIVFPEFIKKINAFPPKGLFESKTFTEAEMPSFGISILTALVPVFLMGMATFSELALSEESSFHSVLLFIGNPTTSMLIAVLFAVFSLGIFRGRKMQDIMDKSGSAMSSATMIILIIGAGGAFKQVLIDSGMGTDLSQFFEKSSLSPLVLGWLIATIIRIALGSATVAGLTAAGIVQPLVVASGVNPELMVLSIGAGSLMCSHVNDTGFWMFKEYFGISVSDTFKTWTVMETIIGVMGLIGVLLLNLWIK</sequence>
<feature type="transmembrane region" description="Helical" evidence="8">
    <location>
        <begin position="136"/>
        <end position="154"/>
    </location>
</feature>
<keyword evidence="4 8" id="KW-0812">Transmembrane</keyword>
<comment type="caution">
    <text evidence="9">The sequence shown here is derived from an EMBL/GenBank/DDBJ whole genome shotgun (WGS) entry which is preliminary data.</text>
</comment>